<dbReference type="Gene3D" id="3.50.50.60">
    <property type="entry name" value="FAD/NAD(P)-binding domain"/>
    <property type="match status" value="1"/>
</dbReference>
<organism evidence="5 6">
    <name type="scientific">Rhodococcus pseudokoreensis</name>
    <dbReference type="NCBI Taxonomy" id="2811421"/>
    <lineage>
        <taxon>Bacteria</taxon>
        <taxon>Bacillati</taxon>
        <taxon>Actinomycetota</taxon>
        <taxon>Actinomycetes</taxon>
        <taxon>Mycobacteriales</taxon>
        <taxon>Nocardiaceae</taxon>
        <taxon>Rhodococcus</taxon>
    </lineage>
</organism>
<evidence type="ECO:0000313" key="5">
    <source>
        <dbReference type="EMBL" id="QSE91509.1"/>
    </source>
</evidence>
<comment type="similarity">
    <text evidence="2">Belongs to the flavin monoamine oxidase family.</text>
</comment>
<dbReference type="Pfam" id="PF01593">
    <property type="entry name" value="Amino_oxidase"/>
    <property type="match status" value="1"/>
</dbReference>
<reference evidence="5 6" key="2">
    <citation type="journal article" date="2022" name="Arch. Microbiol.">
        <title>Rhodococcus pseudokoreensis sp. nov. isolated from the rhizosphere of young M26 apple rootstocks.</title>
        <authorList>
            <person name="Kampfer P."/>
            <person name="Glaeser S.P."/>
            <person name="Blom J."/>
            <person name="Wolf J."/>
            <person name="Benning S."/>
            <person name="Schloter M."/>
            <person name="Neumann-Schaal M."/>
        </authorList>
    </citation>
    <scope>NUCLEOTIDE SEQUENCE [LARGE SCALE GENOMIC DNA]</scope>
    <source>
        <strain evidence="5 6">R79</strain>
    </source>
</reference>
<dbReference type="InterPro" id="IPR036188">
    <property type="entry name" value="FAD/NAD-bd_sf"/>
</dbReference>
<keyword evidence="6" id="KW-1185">Reference proteome</keyword>
<dbReference type="PRINTS" id="PR00757">
    <property type="entry name" value="AMINEOXDASEF"/>
</dbReference>
<reference evidence="5 6" key="1">
    <citation type="journal article" date="2021" name="Microbiol. Resour. Announc.">
        <title>Complete Genome Sequences of Two Rhodococcus sp. Strains with Large and Linear Chromosomes, Isolated from Apple Rhizosphere.</title>
        <authorList>
            <person name="Benning S."/>
            <person name="Brugnone N."/>
            <person name="Siani R."/>
            <person name="Kublik S."/>
            <person name="Schloter M."/>
            <person name="Rad V."/>
        </authorList>
    </citation>
    <scope>NUCLEOTIDE SEQUENCE [LARGE SCALE GENOMIC DNA]</scope>
    <source>
        <strain evidence="5 6">R79</strain>
    </source>
</reference>
<dbReference type="InterPro" id="IPR050703">
    <property type="entry name" value="Flavin_MAO"/>
</dbReference>
<dbReference type="PANTHER" id="PTHR43563">
    <property type="entry name" value="AMINE OXIDASE"/>
    <property type="match status" value="1"/>
</dbReference>
<evidence type="ECO:0000256" key="3">
    <source>
        <dbReference type="ARBA" id="ARBA00023002"/>
    </source>
</evidence>
<comment type="cofactor">
    <cofactor evidence="1">
        <name>FAD</name>
        <dbReference type="ChEBI" id="CHEBI:57692"/>
    </cofactor>
</comment>
<evidence type="ECO:0000256" key="1">
    <source>
        <dbReference type="ARBA" id="ARBA00001974"/>
    </source>
</evidence>
<evidence type="ECO:0000259" key="4">
    <source>
        <dbReference type="Pfam" id="PF01593"/>
    </source>
</evidence>
<name>A0A974ZV60_9NOCA</name>
<dbReference type="EMBL" id="CP070619">
    <property type="protein sequence ID" value="QSE91509.1"/>
    <property type="molecule type" value="Genomic_DNA"/>
</dbReference>
<dbReference type="InterPro" id="IPR001613">
    <property type="entry name" value="Flavin_amine_oxidase"/>
</dbReference>
<dbReference type="SUPFAM" id="SSF54373">
    <property type="entry name" value="FAD-linked reductases, C-terminal domain"/>
    <property type="match status" value="1"/>
</dbReference>
<protein>
    <submittedName>
        <fullName evidence="5">FAD-dependent oxidoreductase</fullName>
    </submittedName>
</protein>
<dbReference type="RefSeq" id="WP_206007936.1">
    <property type="nucleotide sequence ID" value="NZ_CP070619.1"/>
</dbReference>
<evidence type="ECO:0000313" key="6">
    <source>
        <dbReference type="Proteomes" id="UP000662986"/>
    </source>
</evidence>
<evidence type="ECO:0000256" key="2">
    <source>
        <dbReference type="ARBA" id="ARBA00005995"/>
    </source>
</evidence>
<dbReference type="InterPro" id="IPR002937">
    <property type="entry name" value="Amino_oxidase"/>
</dbReference>
<dbReference type="SUPFAM" id="SSF51905">
    <property type="entry name" value="FAD/NAD(P)-binding domain"/>
    <property type="match status" value="1"/>
</dbReference>
<keyword evidence="3" id="KW-0560">Oxidoreductase</keyword>
<feature type="domain" description="Amine oxidase" evidence="4">
    <location>
        <begin position="24"/>
        <end position="437"/>
    </location>
</feature>
<proteinExistence type="inferred from homology"/>
<dbReference type="Proteomes" id="UP000662986">
    <property type="component" value="Chromosome"/>
</dbReference>
<accession>A0A974ZV60</accession>
<sequence>MVHSPNDKPATTLDTSVAVVGAGMSGLIAARALHRQGIDVLVLESADRTGGRMMAETSALGSRLDLGGQWVGHGHHRFSALAAELGATVFPMRTPKRPIVVGDARTISAVSPSMLTAAAILLAWEIRAKRGAPTRWNSTTVQEWLRKVPTVEARRLLEVLVEVSTTADLDRLSMDALAKMIHYQGGLSTMLSTNGGAQESLIIEGAGTLTDKIAAELGPRVLTSSRVTSISRDDKGVVLRTPSTLIRASKAIVSAPPPVSAKIVFDPPLPAGRRRLEQDMYMGSVYKAVAVYAHPFWRATTDAEFMFLDGPGFAVFDTSPPGGPGHMCVLVGGRDARELDRLDEAGRRQAVLGPLAAAVGSAEILQPASWHEKSWHLDEHACGGYSALPSAGSTEGIFPLPSDPIDNIHWAGTETASEHAGYIEGAIESGERAAREVAEAFRRDTAAHRRSPR</sequence>
<dbReference type="PANTHER" id="PTHR43563:SF1">
    <property type="entry name" value="AMINE OXIDASE [FLAVIN-CONTAINING] B"/>
    <property type="match status" value="1"/>
</dbReference>
<gene>
    <name evidence="5" type="ORF">JWS13_24160</name>
</gene>